<evidence type="ECO:0000256" key="1">
    <source>
        <dbReference type="PIRSR" id="PIRSR613078-3"/>
    </source>
</evidence>
<dbReference type="GO" id="GO:0005737">
    <property type="term" value="C:cytoplasm"/>
    <property type="evidence" value="ECO:0007669"/>
    <property type="project" value="TreeGrafter"/>
</dbReference>
<dbReference type="EMBL" id="JACHWY010000002">
    <property type="protein sequence ID" value="MBB3048038.1"/>
    <property type="molecule type" value="Genomic_DNA"/>
</dbReference>
<dbReference type="SUPFAM" id="SSF53254">
    <property type="entry name" value="Phosphoglycerate mutase-like"/>
    <property type="match status" value="1"/>
</dbReference>
<evidence type="ECO:0000313" key="2">
    <source>
        <dbReference type="EMBL" id="MBB3048038.1"/>
    </source>
</evidence>
<reference evidence="2 3" key="1">
    <citation type="submission" date="2020-08" db="EMBL/GenBank/DDBJ databases">
        <title>Genomic Encyclopedia of Type Strains, Phase III (KMG-III): the genomes of soil and plant-associated and newly described type strains.</title>
        <authorList>
            <person name="Whitman W."/>
        </authorList>
    </citation>
    <scope>NUCLEOTIDE SEQUENCE [LARGE SCALE GENOMIC DNA]</scope>
    <source>
        <strain evidence="2 3">CECT 8654</strain>
    </source>
</reference>
<dbReference type="RefSeq" id="WP_183410803.1">
    <property type="nucleotide sequence ID" value="NZ_JACHWY010000002.1"/>
</dbReference>
<dbReference type="Pfam" id="PF00300">
    <property type="entry name" value="His_Phos_1"/>
    <property type="match status" value="1"/>
</dbReference>
<protein>
    <submittedName>
        <fullName evidence="2">Alpha-ribazole phosphatase</fullName>
    </submittedName>
</protein>
<dbReference type="AlphaFoldDB" id="A0A7W4W5U8"/>
<dbReference type="PANTHER" id="PTHR48100">
    <property type="entry name" value="BROAD-SPECIFICITY PHOSPHATASE YOR283W-RELATED"/>
    <property type="match status" value="1"/>
</dbReference>
<dbReference type="InterPro" id="IPR050275">
    <property type="entry name" value="PGM_Phosphatase"/>
</dbReference>
<sequence>MTDFKVTTIDLLRHGACEGGEIFRGSTNVALSDKGWEQMRAAVADEGGWSQIVSSDLKRCREFSDWLAQDRGISVETDARLREIHFGDWEGKLISEVREQYPQEWKTFFGKPSQAVAPNGETMADFHRRVTPAIGEWAEQLRGQHFLVVAHGAVIRSIMVNWLQMPLDAITSLSVPYAGMSRFKIFEMKGSEPWAQLVFHRG</sequence>
<proteinExistence type="predicted"/>
<gene>
    <name evidence="2" type="ORF">FHR99_002304</name>
</gene>
<dbReference type="PANTHER" id="PTHR48100:SF1">
    <property type="entry name" value="HISTIDINE PHOSPHATASE FAMILY PROTEIN-RELATED"/>
    <property type="match status" value="1"/>
</dbReference>
<evidence type="ECO:0000313" key="3">
    <source>
        <dbReference type="Proteomes" id="UP000537130"/>
    </source>
</evidence>
<dbReference type="Gene3D" id="3.40.50.1240">
    <property type="entry name" value="Phosphoglycerate mutase-like"/>
    <property type="match status" value="1"/>
</dbReference>
<dbReference type="Proteomes" id="UP000537130">
    <property type="component" value="Unassembled WGS sequence"/>
</dbReference>
<organism evidence="2 3">
    <name type="scientific">Litorivivens lipolytica</name>
    <dbReference type="NCBI Taxonomy" id="1524264"/>
    <lineage>
        <taxon>Bacteria</taxon>
        <taxon>Pseudomonadati</taxon>
        <taxon>Pseudomonadota</taxon>
        <taxon>Gammaproteobacteria</taxon>
        <taxon>Litorivivens</taxon>
    </lineage>
</organism>
<dbReference type="GO" id="GO:0016791">
    <property type="term" value="F:phosphatase activity"/>
    <property type="evidence" value="ECO:0007669"/>
    <property type="project" value="TreeGrafter"/>
</dbReference>
<feature type="site" description="Transition state stabilizer" evidence="1">
    <location>
        <position position="151"/>
    </location>
</feature>
<dbReference type="CDD" id="cd07067">
    <property type="entry name" value="HP_PGM_like"/>
    <property type="match status" value="1"/>
</dbReference>
<dbReference type="InterPro" id="IPR013078">
    <property type="entry name" value="His_Pase_superF_clade-1"/>
</dbReference>
<comment type="caution">
    <text evidence="2">The sequence shown here is derived from an EMBL/GenBank/DDBJ whole genome shotgun (WGS) entry which is preliminary data.</text>
</comment>
<dbReference type="SMART" id="SM00855">
    <property type="entry name" value="PGAM"/>
    <property type="match status" value="1"/>
</dbReference>
<keyword evidence="3" id="KW-1185">Reference proteome</keyword>
<name>A0A7W4W5U8_9GAMM</name>
<dbReference type="InterPro" id="IPR029033">
    <property type="entry name" value="His_PPase_superfam"/>
</dbReference>
<accession>A0A7W4W5U8</accession>